<keyword evidence="2" id="KW-1185">Reference proteome</keyword>
<protein>
    <submittedName>
        <fullName evidence="1">Uncharacterized protein</fullName>
    </submittedName>
</protein>
<accession>A0ABU3BEY7</accession>
<evidence type="ECO:0000313" key="2">
    <source>
        <dbReference type="Proteomes" id="UP001250662"/>
    </source>
</evidence>
<proteinExistence type="predicted"/>
<organism evidence="1 2">
    <name type="scientific">Croceitalea vernalis</name>
    <dbReference type="NCBI Taxonomy" id="3075599"/>
    <lineage>
        <taxon>Bacteria</taxon>
        <taxon>Pseudomonadati</taxon>
        <taxon>Bacteroidota</taxon>
        <taxon>Flavobacteriia</taxon>
        <taxon>Flavobacteriales</taxon>
        <taxon>Flavobacteriaceae</taxon>
        <taxon>Croceitalea</taxon>
    </lineage>
</organism>
<evidence type="ECO:0000313" key="1">
    <source>
        <dbReference type="EMBL" id="MDT0620710.1"/>
    </source>
</evidence>
<sequence length="182" mass="21339">MKKWVKILLVTFIGFIVAVAGVLGFSYYKYWGRFDDDKEKYPHHIGYIDQENAQLNNTQELCGDKHIAYTYNGAAFRAFTGTKKTFRNNILSSYQNRDYSDSGYLNFRFLVNCEGQAGWFEVIKMNLDLEETELNKAMVDQLLILTSNQKHWNKLNYKGTPLNYYMYVSYRIENGEITEILP</sequence>
<gene>
    <name evidence="1" type="ORF">RM520_03675</name>
</gene>
<comment type="caution">
    <text evidence="1">The sequence shown here is derived from an EMBL/GenBank/DDBJ whole genome shotgun (WGS) entry which is preliminary data.</text>
</comment>
<name>A0ABU3BEY7_9FLAO</name>
<dbReference type="RefSeq" id="WP_311387007.1">
    <property type="nucleotide sequence ID" value="NZ_JAVRHU010000001.1"/>
</dbReference>
<reference evidence="1 2" key="1">
    <citation type="submission" date="2023-09" db="EMBL/GenBank/DDBJ databases">
        <authorList>
            <person name="Rey-Velasco X."/>
        </authorList>
    </citation>
    <scope>NUCLEOTIDE SEQUENCE [LARGE SCALE GENOMIC DNA]</scope>
    <source>
        <strain evidence="1 2">P007</strain>
    </source>
</reference>
<dbReference type="EMBL" id="JAVRHU010000001">
    <property type="protein sequence ID" value="MDT0620710.1"/>
    <property type="molecule type" value="Genomic_DNA"/>
</dbReference>
<dbReference type="Proteomes" id="UP001250662">
    <property type="component" value="Unassembled WGS sequence"/>
</dbReference>